<dbReference type="AlphaFoldDB" id="A0A7W7ZYJ9"/>
<dbReference type="PANTHER" id="PTHR34109">
    <property type="entry name" value="BNAUNNG04460D PROTEIN-RELATED"/>
    <property type="match status" value="1"/>
</dbReference>
<evidence type="ECO:0000313" key="2">
    <source>
        <dbReference type="EMBL" id="MBB5076198.1"/>
    </source>
</evidence>
<dbReference type="Gene3D" id="3.30.720.110">
    <property type="match status" value="1"/>
</dbReference>
<keyword evidence="3" id="KW-1185">Reference proteome</keyword>
<reference evidence="2 3" key="1">
    <citation type="submission" date="2020-08" db="EMBL/GenBank/DDBJ databases">
        <title>Genomic Encyclopedia of Type Strains, Phase IV (KMG-IV): sequencing the most valuable type-strain genomes for metagenomic binning, comparative biology and taxonomic classification.</title>
        <authorList>
            <person name="Goeker M."/>
        </authorList>
    </citation>
    <scope>NUCLEOTIDE SEQUENCE [LARGE SCALE GENOMIC DNA]</scope>
    <source>
        <strain evidence="2 3">DSM 45385</strain>
    </source>
</reference>
<dbReference type="InterPro" id="IPR004360">
    <property type="entry name" value="Glyas_Fos-R_dOase_dom"/>
</dbReference>
<dbReference type="EMBL" id="JACHIN010000002">
    <property type="protein sequence ID" value="MBB5076198.1"/>
    <property type="molecule type" value="Genomic_DNA"/>
</dbReference>
<evidence type="ECO:0000313" key="3">
    <source>
        <dbReference type="Proteomes" id="UP000568380"/>
    </source>
</evidence>
<accession>A0A7W7ZYJ9</accession>
<dbReference type="RefSeq" id="WP_184959592.1">
    <property type="nucleotide sequence ID" value="NZ_JACHIN010000002.1"/>
</dbReference>
<protein>
    <submittedName>
        <fullName evidence="2">Putative glyoxalase superfamily protein PhnB</fullName>
    </submittedName>
</protein>
<comment type="caution">
    <text evidence="2">The sequence shown here is derived from an EMBL/GenBank/DDBJ whole genome shotgun (WGS) entry which is preliminary data.</text>
</comment>
<gene>
    <name evidence="2" type="ORF">HNR40_001662</name>
</gene>
<dbReference type="PROSITE" id="PS51819">
    <property type="entry name" value="VOC"/>
    <property type="match status" value="1"/>
</dbReference>
<dbReference type="SUPFAM" id="SSF54593">
    <property type="entry name" value="Glyoxalase/Bleomycin resistance protein/Dihydroxybiphenyl dioxygenase"/>
    <property type="match status" value="1"/>
</dbReference>
<name>A0A7W7ZYJ9_9ACTN</name>
<feature type="domain" description="VOC" evidence="1">
    <location>
        <begin position="3"/>
        <end position="114"/>
    </location>
</feature>
<dbReference type="InterPro" id="IPR029068">
    <property type="entry name" value="Glyas_Bleomycin-R_OHBP_Dase"/>
</dbReference>
<dbReference type="Proteomes" id="UP000568380">
    <property type="component" value="Unassembled WGS sequence"/>
</dbReference>
<evidence type="ECO:0000259" key="1">
    <source>
        <dbReference type="PROSITE" id="PS51819"/>
    </source>
</evidence>
<dbReference type="InterPro" id="IPR037523">
    <property type="entry name" value="VOC_core"/>
</dbReference>
<proteinExistence type="predicted"/>
<dbReference type="Gene3D" id="3.30.720.120">
    <property type="match status" value="1"/>
</dbReference>
<dbReference type="PANTHER" id="PTHR34109:SF1">
    <property type="entry name" value="VOC DOMAIN-CONTAINING PROTEIN"/>
    <property type="match status" value="1"/>
</dbReference>
<organism evidence="2 3">
    <name type="scientific">Nonomuraea endophytica</name>
    <dbReference type="NCBI Taxonomy" id="714136"/>
    <lineage>
        <taxon>Bacteria</taxon>
        <taxon>Bacillati</taxon>
        <taxon>Actinomycetota</taxon>
        <taxon>Actinomycetes</taxon>
        <taxon>Streptosporangiales</taxon>
        <taxon>Streptosporangiaceae</taxon>
        <taxon>Nonomuraea</taxon>
    </lineage>
</organism>
<dbReference type="Pfam" id="PF00903">
    <property type="entry name" value="Glyoxalase"/>
    <property type="match status" value="1"/>
</dbReference>
<sequence length="116" mass="12424">MTRTVFALARYEDPAKAIEFLAAAFGFTAHEVSKDDSGAVVHAELLVGDDMIMIGKGQPGGPGIYVAVDDPDAHHDHAKAAGATITMELVDQSYGSREYGCADIEGNTWFFGTYRP</sequence>